<dbReference type="Pfam" id="PF00069">
    <property type="entry name" value="Pkinase"/>
    <property type="match status" value="1"/>
</dbReference>
<keyword evidence="9" id="KW-0808">Transferase</keyword>
<evidence type="ECO:0000256" key="7">
    <source>
        <dbReference type="ARBA" id="ARBA00022490"/>
    </source>
</evidence>
<dbReference type="PROSITE" id="PS50011">
    <property type="entry name" value="PROTEIN_KINASE_DOM"/>
    <property type="match status" value="1"/>
</dbReference>
<comment type="similarity">
    <text evidence="4">Belongs to the protein kinase superfamily. CAMK Ser/Thr protein kinase family.</text>
</comment>
<evidence type="ECO:0000256" key="8">
    <source>
        <dbReference type="ARBA" id="ARBA00022527"/>
    </source>
</evidence>
<evidence type="ECO:0000256" key="10">
    <source>
        <dbReference type="ARBA" id="ARBA00022741"/>
    </source>
</evidence>
<evidence type="ECO:0000256" key="13">
    <source>
        <dbReference type="ARBA" id="ARBA00023242"/>
    </source>
</evidence>
<keyword evidence="11" id="KW-0418">Kinase</keyword>
<dbReference type="AlphaFoldDB" id="A0AAV2BTV2"/>
<dbReference type="EMBL" id="CAXIEN010000483">
    <property type="protein sequence ID" value="CAL1299069.1"/>
    <property type="molecule type" value="Genomic_DNA"/>
</dbReference>
<comment type="catalytic activity">
    <reaction evidence="15">
        <text>L-seryl-[protein] + ATP = O-phospho-L-seryl-[protein] + ADP + H(+)</text>
        <dbReference type="Rhea" id="RHEA:17989"/>
        <dbReference type="Rhea" id="RHEA-COMP:9863"/>
        <dbReference type="Rhea" id="RHEA-COMP:11604"/>
        <dbReference type="ChEBI" id="CHEBI:15378"/>
        <dbReference type="ChEBI" id="CHEBI:29999"/>
        <dbReference type="ChEBI" id="CHEBI:30616"/>
        <dbReference type="ChEBI" id="CHEBI:83421"/>
        <dbReference type="ChEBI" id="CHEBI:456216"/>
        <dbReference type="EC" id="2.7.11.1"/>
    </reaction>
</comment>
<sequence>MKRIRLTSALYPNKLVHKSSRGKNLEKVPCPEGSINNSKTVRCAGDYLLGPRLGNSPVRSIVQCLAKKNGTDDFYTIKILTLQDLKDETQDDRQGKMLLHTEYSLLSLLHSQEGVVHHHGLFKDECWEEIKTKEGSSLLGRKKKRVCLVLDCLCAHEFNSATRALINLQHYVIREKKLSEKEAILIFNDVVSVVSDLHRQNIVHRDLKLGNIVLNKQTRKITITNFCLGKHLLNENDLLKDQRGSPAYISPDVLSGKPYLGKPSDMWALGVVLFTMLYGQFPFYDSVPQELFRKIKAAEYTIPSTDGRVSESANEIIRNLLVLNPTKRMTADQVLDALSSILAKWYTTMSIENDFQIVPEPNSASDYQENKHEDKPLGIALASSLDVSSVLDAVVVSWDMGRSTRSASKVTRKVPQQGAPFSISHISEDEQNLTVADIQKYQHLLPSSSSQ</sequence>
<dbReference type="InterPro" id="IPR024104">
    <property type="entry name" value="Tribbles/Ser_Thr_kinase_40"/>
</dbReference>
<dbReference type="InterPro" id="IPR000719">
    <property type="entry name" value="Prot_kinase_dom"/>
</dbReference>
<dbReference type="SUPFAM" id="SSF56112">
    <property type="entry name" value="Protein kinase-like (PK-like)"/>
    <property type="match status" value="1"/>
</dbReference>
<evidence type="ECO:0000313" key="17">
    <source>
        <dbReference type="EMBL" id="CAL1299069.1"/>
    </source>
</evidence>
<feature type="domain" description="Protein kinase" evidence="16">
    <location>
        <begin position="47"/>
        <end position="342"/>
    </location>
</feature>
<evidence type="ECO:0000256" key="9">
    <source>
        <dbReference type="ARBA" id="ARBA00022679"/>
    </source>
</evidence>
<dbReference type="GO" id="GO:0004674">
    <property type="term" value="F:protein serine/threonine kinase activity"/>
    <property type="evidence" value="ECO:0007669"/>
    <property type="project" value="UniProtKB-KW"/>
</dbReference>
<evidence type="ECO:0000259" key="16">
    <source>
        <dbReference type="PROSITE" id="PS50011"/>
    </source>
</evidence>
<comment type="function">
    <text evidence="1">May be a negative regulator of NF-kappa-B and p53-mediated gene transcription.</text>
</comment>
<gene>
    <name evidence="17" type="ORF">LARSCL_LOCUS21131</name>
</gene>
<keyword evidence="10" id="KW-0547">Nucleotide-binding</keyword>
<dbReference type="InterPro" id="IPR011009">
    <property type="entry name" value="Kinase-like_dom_sf"/>
</dbReference>
<evidence type="ECO:0000256" key="14">
    <source>
        <dbReference type="ARBA" id="ARBA00047899"/>
    </source>
</evidence>
<dbReference type="InterPro" id="IPR024236">
    <property type="entry name" value="Ser/Thr_kinase_40"/>
</dbReference>
<dbReference type="GO" id="GO:0005634">
    <property type="term" value="C:nucleus"/>
    <property type="evidence" value="ECO:0007669"/>
    <property type="project" value="UniProtKB-SubCell"/>
</dbReference>
<accession>A0AAV2BTV2</accession>
<dbReference type="PROSITE" id="PS00108">
    <property type="entry name" value="PROTEIN_KINASE_ST"/>
    <property type="match status" value="1"/>
</dbReference>
<dbReference type="GO" id="GO:0005524">
    <property type="term" value="F:ATP binding"/>
    <property type="evidence" value="ECO:0007669"/>
    <property type="project" value="UniProtKB-KW"/>
</dbReference>
<dbReference type="Gene3D" id="1.10.510.10">
    <property type="entry name" value="Transferase(Phosphotransferase) domain 1"/>
    <property type="match status" value="1"/>
</dbReference>
<evidence type="ECO:0000256" key="11">
    <source>
        <dbReference type="ARBA" id="ARBA00022777"/>
    </source>
</evidence>
<keyword evidence="12" id="KW-0067">ATP-binding</keyword>
<comment type="subcellular location">
    <subcellularLocation>
        <location evidence="3">Cytoplasm</location>
    </subcellularLocation>
    <subcellularLocation>
        <location evidence="2">Nucleus</location>
    </subcellularLocation>
</comment>
<dbReference type="SMART" id="SM00220">
    <property type="entry name" value="S_TKc"/>
    <property type="match status" value="1"/>
</dbReference>
<comment type="caution">
    <text evidence="17">The sequence shown here is derived from an EMBL/GenBank/DDBJ whole genome shotgun (WGS) entry which is preliminary data.</text>
</comment>
<proteinExistence type="inferred from homology"/>
<dbReference type="GO" id="GO:0005737">
    <property type="term" value="C:cytoplasm"/>
    <property type="evidence" value="ECO:0007669"/>
    <property type="project" value="UniProtKB-SubCell"/>
</dbReference>
<name>A0AAV2BTV2_9ARAC</name>
<keyword evidence="7" id="KW-0963">Cytoplasm</keyword>
<keyword evidence="18" id="KW-1185">Reference proteome</keyword>
<dbReference type="PANTHER" id="PTHR22961">
    <property type="entry name" value="SER/THR PROTEIN KINASE-TRB"/>
    <property type="match status" value="1"/>
</dbReference>
<keyword evidence="13" id="KW-0539">Nucleus</keyword>
<keyword evidence="8" id="KW-0723">Serine/threonine-protein kinase</keyword>
<evidence type="ECO:0000256" key="15">
    <source>
        <dbReference type="ARBA" id="ARBA00048679"/>
    </source>
</evidence>
<comment type="catalytic activity">
    <reaction evidence="14">
        <text>L-threonyl-[protein] + ATP = O-phospho-L-threonyl-[protein] + ADP + H(+)</text>
        <dbReference type="Rhea" id="RHEA:46608"/>
        <dbReference type="Rhea" id="RHEA-COMP:11060"/>
        <dbReference type="Rhea" id="RHEA-COMP:11605"/>
        <dbReference type="ChEBI" id="CHEBI:15378"/>
        <dbReference type="ChEBI" id="CHEBI:30013"/>
        <dbReference type="ChEBI" id="CHEBI:30616"/>
        <dbReference type="ChEBI" id="CHEBI:61977"/>
        <dbReference type="ChEBI" id="CHEBI:456216"/>
        <dbReference type="EC" id="2.7.11.1"/>
    </reaction>
</comment>
<evidence type="ECO:0000256" key="3">
    <source>
        <dbReference type="ARBA" id="ARBA00004496"/>
    </source>
</evidence>
<dbReference type="CDD" id="cd13974">
    <property type="entry name" value="STKc_SHIK"/>
    <property type="match status" value="1"/>
</dbReference>
<dbReference type="PANTHER" id="PTHR22961:SF16">
    <property type="entry name" value="SERINE_THREONINE-PROTEIN KINASE 40"/>
    <property type="match status" value="1"/>
</dbReference>
<dbReference type="EC" id="2.7.11.1" evidence="5"/>
<evidence type="ECO:0000256" key="12">
    <source>
        <dbReference type="ARBA" id="ARBA00022840"/>
    </source>
</evidence>
<organism evidence="17 18">
    <name type="scientific">Larinioides sclopetarius</name>
    <dbReference type="NCBI Taxonomy" id="280406"/>
    <lineage>
        <taxon>Eukaryota</taxon>
        <taxon>Metazoa</taxon>
        <taxon>Ecdysozoa</taxon>
        <taxon>Arthropoda</taxon>
        <taxon>Chelicerata</taxon>
        <taxon>Arachnida</taxon>
        <taxon>Araneae</taxon>
        <taxon>Araneomorphae</taxon>
        <taxon>Entelegynae</taxon>
        <taxon>Araneoidea</taxon>
        <taxon>Araneidae</taxon>
        <taxon>Larinioides</taxon>
    </lineage>
</organism>
<dbReference type="InterPro" id="IPR008271">
    <property type="entry name" value="Ser/Thr_kinase_AS"/>
</dbReference>
<evidence type="ECO:0000256" key="6">
    <source>
        <dbReference type="ARBA" id="ARBA00016813"/>
    </source>
</evidence>
<evidence type="ECO:0000256" key="5">
    <source>
        <dbReference type="ARBA" id="ARBA00012513"/>
    </source>
</evidence>
<protein>
    <recommendedName>
        <fullName evidence="6">Serine/threonine-protein kinase 40</fullName>
        <ecNumber evidence="5">2.7.11.1</ecNumber>
    </recommendedName>
</protein>
<evidence type="ECO:0000256" key="2">
    <source>
        <dbReference type="ARBA" id="ARBA00004123"/>
    </source>
</evidence>
<evidence type="ECO:0000313" key="18">
    <source>
        <dbReference type="Proteomes" id="UP001497382"/>
    </source>
</evidence>
<evidence type="ECO:0000256" key="1">
    <source>
        <dbReference type="ARBA" id="ARBA00003412"/>
    </source>
</evidence>
<reference evidence="17 18" key="1">
    <citation type="submission" date="2024-04" db="EMBL/GenBank/DDBJ databases">
        <authorList>
            <person name="Rising A."/>
            <person name="Reimegard J."/>
            <person name="Sonavane S."/>
            <person name="Akerstrom W."/>
            <person name="Nylinder S."/>
            <person name="Hedman E."/>
            <person name="Kallberg Y."/>
        </authorList>
    </citation>
    <scope>NUCLEOTIDE SEQUENCE [LARGE SCALE GENOMIC DNA]</scope>
</reference>
<evidence type="ECO:0000256" key="4">
    <source>
        <dbReference type="ARBA" id="ARBA00006692"/>
    </source>
</evidence>
<dbReference type="Proteomes" id="UP001497382">
    <property type="component" value="Unassembled WGS sequence"/>
</dbReference>